<dbReference type="EMBL" id="CP036433">
    <property type="protein sequence ID" value="QDU92595.1"/>
    <property type="molecule type" value="Genomic_DNA"/>
</dbReference>
<feature type="region of interest" description="Disordered" evidence="1">
    <location>
        <begin position="354"/>
        <end position="375"/>
    </location>
</feature>
<gene>
    <name evidence="9" type="ORF">Pla8534_03430</name>
</gene>
<evidence type="ECO:0000259" key="6">
    <source>
        <dbReference type="Pfam" id="PF07631"/>
    </source>
</evidence>
<dbReference type="InterPro" id="IPR013039">
    <property type="entry name" value="DUF1588"/>
</dbReference>
<dbReference type="GO" id="GO:0020037">
    <property type="term" value="F:heme binding"/>
    <property type="evidence" value="ECO:0007669"/>
    <property type="project" value="InterPro"/>
</dbReference>
<dbReference type="InterPro" id="IPR011478">
    <property type="entry name" value="DUF1585"/>
</dbReference>
<keyword evidence="2" id="KW-0732">Signal</keyword>
<dbReference type="AlphaFoldDB" id="A0A518DL84"/>
<evidence type="ECO:0000259" key="5">
    <source>
        <dbReference type="Pfam" id="PF07627"/>
    </source>
</evidence>
<reference evidence="9 10" key="1">
    <citation type="submission" date="2019-02" db="EMBL/GenBank/DDBJ databases">
        <title>Deep-cultivation of Planctomycetes and their phenomic and genomic characterization uncovers novel biology.</title>
        <authorList>
            <person name="Wiegand S."/>
            <person name="Jogler M."/>
            <person name="Boedeker C."/>
            <person name="Pinto D."/>
            <person name="Vollmers J."/>
            <person name="Rivas-Marin E."/>
            <person name="Kohn T."/>
            <person name="Peeters S.H."/>
            <person name="Heuer A."/>
            <person name="Rast P."/>
            <person name="Oberbeckmann S."/>
            <person name="Bunk B."/>
            <person name="Jeske O."/>
            <person name="Meyerdierks A."/>
            <person name="Storesund J.E."/>
            <person name="Kallscheuer N."/>
            <person name="Luecker S."/>
            <person name="Lage O.M."/>
            <person name="Pohl T."/>
            <person name="Merkel B.J."/>
            <person name="Hornburger P."/>
            <person name="Mueller R.-W."/>
            <person name="Bruemmer F."/>
            <person name="Labrenz M."/>
            <person name="Spormann A.M."/>
            <person name="Op den Camp H."/>
            <person name="Overmann J."/>
            <person name="Amann R."/>
            <person name="Jetten M.S.M."/>
            <person name="Mascher T."/>
            <person name="Medema M.H."/>
            <person name="Devos D.P."/>
            <person name="Kaster A.-K."/>
            <person name="Ovreas L."/>
            <person name="Rohde M."/>
            <person name="Galperin M.Y."/>
            <person name="Jogler C."/>
        </authorList>
    </citation>
    <scope>NUCLEOTIDE SEQUENCE [LARGE SCALE GENOMIC DNA]</scope>
    <source>
        <strain evidence="9 10">Pla85_3_4</strain>
    </source>
</reference>
<dbReference type="GO" id="GO:0009055">
    <property type="term" value="F:electron transfer activity"/>
    <property type="evidence" value="ECO:0007669"/>
    <property type="project" value="InterPro"/>
</dbReference>
<dbReference type="SUPFAM" id="SSF46626">
    <property type="entry name" value="Cytochrome c"/>
    <property type="match status" value="1"/>
</dbReference>
<dbReference type="Pfam" id="PF07626">
    <property type="entry name" value="PSD3"/>
    <property type="match status" value="1"/>
</dbReference>
<dbReference type="PANTHER" id="PTHR35889">
    <property type="entry name" value="CYCLOINULO-OLIGOSACCHARIDE FRUCTANOTRANSFERASE-RELATED"/>
    <property type="match status" value="1"/>
</dbReference>
<accession>A0A518DL84</accession>
<evidence type="ECO:0000259" key="8">
    <source>
        <dbReference type="Pfam" id="PF07637"/>
    </source>
</evidence>
<feature type="domain" description="DUF1588" evidence="5">
    <location>
        <begin position="634"/>
        <end position="732"/>
    </location>
</feature>
<dbReference type="Pfam" id="PF07631">
    <property type="entry name" value="PSD4"/>
    <property type="match status" value="1"/>
</dbReference>
<dbReference type="Pfam" id="PF07627">
    <property type="entry name" value="PSCyt3"/>
    <property type="match status" value="1"/>
</dbReference>
<feature type="domain" description="Cytochrome C Planctomycete-type" evidence="7">
    <location>
        <begin position="70"/>
        <end position="118"/>
    </location>
</feature>
<dbReference type="Pfam" id="PF07637">
    <property type="entry name" value="PSD5"/>
    <property type="match status" value="1"/>
</dbReference>
<feature type="domain" description="DUF1592" evidence="6">
    <location>
        <begin position="488"/>
        <end position="615"/>
    </location>
</feature>
<evidence type="ECO:0000256" key="2">
    <source>
        <dbReference type="SAM" id="SignalP"/>
    </source>
</evidence>
<evidence type="ECO:0000256" key="1">
    <source>
        <dbReference type="SAM" id="MobiDB-lite"/>
    </source>
</evidence>
<feature type="domain" description="DUF1587" evidence="4">
    <location>
        <begin position="155"/>
        <end position="219"/>
    </location>
</feature>
<dbReference type="KEGG" id="lcre:Pla8534_03430"/>
<feature type="domain" description="DUF1595" evidence="8">
    <location>
        <begin position="420"/>
        <end position="479"/>
    </location>
</feature>
<dbReference type="Proteomes" id="UP000317648">
    <property type="component" value="Chromosome"/>
</dbReference>
<dbReference type="InterPro" id="IPR011429">
    <property type="entry name" value="Cyt_c_Planctomycete-type"/>
</dbReference>
<name>A0A518DL84_9BACT</name>
<sequence length="828" mass="93027" precursor="true">MLKYRVVNPPPAFPAPILPASECSPMMARVCSASLRLLLAGMILASQASAETLATPDFEREVLPVLRTHCFRCHGPDKQEADIRLDTLSTDLVNDRAAAEYWNEVLHALNAGVMPPPDEKQPTAAQQALVTRWATAAIEQAIEAQRDTDGRVVMRRLNRTEYANTMADLLDLPMDYARDLPPDPVSADGFRNDGAALQMSPLQLEYYLQTARRALDRVIVVGPAPENFSHTFTESNVGGWLGNPHMSNLLGRQQQFLAKMVNDYPDEGDFRVRVKISAELKPNVGFPLLEVAVGYRPDTKILFNEFDLVEITSAEEQTLEFYGRIENFPLPVRGQGKFPGLVVRVRNVYDDGSPLPKAIKDKEQKKKKGNEFPPEPHLPTIVVHWVEFEGPVLDDWPPARHRRILFDSPLRETDEAAYIAAVLEPFMARAYRRPVEKSEVAGMVEFYQAIRPTFPTLEETLRETLAMVLIQPDFLYLVEPAAAEKRPLNDWELASRLSYFLWSTCPDETLRERAAAGDLHQPQVLAAQVERMLSDPQSARFVEQFTEQWLQLSVVDAVAVSKQLYPRFDDALKTELQGETVALFAHLLQQDANGLQLLASDFTMLNEPLARHYGVPEVYGRAFRPVSLPADQHRGSLLAHGSILLSQSTGADSHAVRRAVWIRDRLLNDPPAPPPPDVPSLDEADPAFLKLSIREQLEVHREKQACASCHRNLDPWGIALENFDAVGLWRDEIRRPQGAAQPVNATDVLPGGRRLEGFDSLRDYLATDRKDDFARSLATRLLTYAVGRRLELLDQPAVDELTRNFAADGYRMRQLILAVVNSEPFQTK</sequence>
<protein>
    <submittedName>
        <fullName evidence="9">Planctomycete cytochrome C</fullName>
    </submittedName>
</protein>
<dbReference type="InterPro" id="IPR013043">
    <property type="entry name" value="DUF1595"/>
</dbReference>
<evidence type="ECO:0000313" key="9">
    <source>
        <dbReference type="EMBL" id="QDU92595.1"/>
    </source>
</evidence>
<feature type="signal peptide" evidence="2">
    <location>
        <begin position="1"/>
        <end position="50"/>
    </location>
</feature>
<evidence type="ECO:0000313" key="10">
    <source>
        <dbReference type="Proteomes" id="UP000317648"/>
    </source>
</evidence>
<evidence type="ECO:0000259" key="3">
    <source>
        <dbReference type="Pfam" id="PF07624"/>
    </source>
</evidence>
<dbReference type="Pfam" id="PF07624">
    <property type="entry name" value="PSD2"/>
    <property type="match status" value="1"/>
</dbReference>
<proteinExistence type="predicted"/>
<feature type="chain" id="PRO_5022015139" evidence="2">
    <location>
        <begin position="51"/>
        <end position="828"/>
    </location>
</feature>
<organism evidence="9 10">
    <name type="scientific">Lignipirellula cremea</name>
    <dbReference type="NCBI Taxonomy" id="2528010"/>
    <lineage>
        <taxon>Bacteria</taxon>
        <taxon>Pseudomonadati</taxon>
        <taxon>Planctomycetota</taxon>
        <taxon>Planctomycetia</taxon>
        <taxon>Pirellulales</taxon>
        <taxon>Pirellulaceae</taxon>
        <taxon>Lignipirellula</taxon>
    </lineage>
</organism>
<dbReference type="PANTHER" id="PTHR35889:SF3">
    <property type="entry name" value="F-BOX DOMAIN-CONTAINING PROTEIN"/>
    <property type="match status" value="1"/>
</dbReference>
<dbReference type="InterPro" id="IPR036909">
    <property type="entry name" value="Cyt_c-like_dom_sf"/>
</dbReference>
<dbReference type="InterPro" id="IPR013042">
    <property type="entry name" value="DUF1592"/>
</dbReference>
<evidence type="ECO:0000259" key="7">
    <source>
        <dbReference type="Pfam" id="PF07635"/>
    </source>
</evidence>
<feature type="domain" description="DUF1585" evidence="3">
    <location>
        <begin position="752"/>
        <end position="825"/>
    </location>
</feature>
<dbReference type="Pfam" id="PF07635">
    <property type="entry name" value="PSCyt1"/>
    <property type="match status" value="1"/>
</dbReference>
<dbReference type="InterPro" id="IPR013036">
    <property type="entry name" value="DUF1587"/>
</dbReference>
<keyword evidence="10" id="KW-1185">Reference proteome</keyword>
<evidence type="ECO:0000259" key="4">
    <source>
        <dbReference type="Pfam" id="PF07626"/>
    </source>
</evidence>